<comment type="caution">
    <text evidence="1">The sequence shown here is derived from an EMBL/GenBank/DDBJ whole genome shotgun (WGS) entry which is preliminary data.</text>
</comment>
<evidence type="ECO:0000313" key="2">
    <source>
        <dbReference type="Proteomes" id="UP001454036"/>
    </source>
</evidence>
<evidence type="ECO:0000313" key="1">
    <source>
        <dbReference type="EMBL" id="GAA0148928.1"/>
    </source>
</evidence>
<gene>
    <name evidence="1" type="ORF">LIER_08236</name>
</gene>
<dbReference type="EMBL" id="BAABME010001323">
    <property type="protein sequence ID" value="GAA0148928.1"/>
    <property type="molecule type" value="Genomic_DNA"/>
</dbReference>
<dbReference type="Proteomes" id="UP001454036">
    <property type="component" value="Unassembled WGS sequence"/>
</dbReference>
<reference evidence="1 2" key="1">
    <citation type="submission" date="2024-01" db="EMBL/GenBank/DDBJ databases">
        <title>The complete chloroplast genome sequence of Lithospermum erythrorhizon: insights into the phylogenetic relationship among Boraginaceae species and the maternal lineages of purple gromwells.</title>
        <authorList>
            <person name="Okada T."/>
            <person name="Watanabe K."/>
        </authorList>
    </citation>
    <scope>NUCLEOTIDE SEQUENCE [LARGE SCALE GENOMIC DNA]</scope>
</reference>
<name>A0AAV3PCI9_LITER</name>
<sequence length="214" mass="23724">MKSVVVKCHLRDHYSISPKVQMWVPPEGETVDVPLEEGYTLVFWELFNYGMRLRASPFVNSLLSAIGRAPGQLGPFRESLPSGHSVCAPFGSEGEFSEGTLDFEKIKAELSEPRSQLDSCFIENESLNSLLFFAENSAASAVEDFKGSSEYVELLKGNTATLLRDFFQKVSSEFPGISSHFQKYVSRLGDKYVVDLFDDIPNDDDEDVGADEGG</sequence>
<keyword evidence="2" id="KW-1185">Reference proteome</keyword>
<protein>
    <submittedName>
        <fullName evidence="1">Uncharacterized protein</fullName>
    </submittedName>
</protein>
<dbReference type="AlphaFoldDB" id="A0AAV3PCI9"/>
<proteinExistence type="predicted"/>
<organism evidence="1 2">
    <name type="scientific">Lithospermum erythrorhizon</name>
    <name type="common">Purple gromwell</name>
    <name type="synonym">Lithospermum officinale var. erythrorhizon</name>
    <dbReference type="NCBI Taxonomy" id="34254"/>
    <lineage>
        <taxon>Eukaryota</taxon>
        <taxon>Viridiplantae</taxon>
        <taxon>Streptophyta</taxon>
        <taxon>Embryophyta</taxon>
        <taxon>Tracheophyta</taxon>
        <taxon>Spermatophyta</taxon>
        <taxon>Magnoliopsida</taxon>
        <taxon>eudicotyledons</taxon>
        <taxon>Gunneridae</taxon>
        <taxon>Pentapetalae</taxon>
        <taxon>asterids</taxon>
        <taxon>lamiids</taxon>
        <taxon>Boraginales</taxon>
        <taxon>Boraginaceae</taxon>
        <taxon>Boraginoideae</taxon>
        <taxon>Lithospermeae</taxon>
        <taxon>Lithospermum</taxon>
    </lineage>
</organism>
<accession>A0AAV3PCI9</accession>